<evidence type="ECO:0000256" key="3">
    <source>
        <dbReference type="ARBA" id="ARBA00022691"/>
    </source>
</evidence>
<keyword evidence="2" id="KW-0808">Transferase</keyword>
<name>A0ABR9GJQ2_9HYPH</name>
<evidence type="ECO:0000256" key="2">
    <source>
        <dbReference type="ARBA" id="ARBA00022679"/>
    </source>
</evidence>
<keyword evidence="3" id="KW-0949">S-adenosyl-L-methionine</keyword>
<feature type="domain" description="O-methyltransferase C-terminal" evidence="4">
    <location>
        <begin position="1"/>
        <end position="77"/>
    </location>
</feature>
<accession>A0ABR9GJQ2</accession>
<dbReference type="PROSITE" id="PS51683">
    <property type="entry name" value="SAM_OMT_II"/>
    <property type="match status" value="1"/>
</dbReference>
<keyword evidence="1" id="KW-0489">Methyltransferase</keyword>
<sequence length="96" mass="10530">MKWILHDWDDERSIAVLKSCRRAVRQGGTLVVLEAVLAPPNEGAGAKFADLNMLAVPGRQERTKEEFARLFAASGFRLTNVIEAGPRISIIEGEPA</sequence>
<dbReference type="RefSeq" id="WP_192565828.1">
    <property type="nucleotide sequence ID" value="NZ_JACZEP010000001.1"/>
</dbReference>
<reference evidence="5 6" key="1">
    <citation type="submission" date="2020-09" db="EMBL/GenBank/DDBJ databases">
        <title>Draft Genome Sequence of Aminobacter carboxidus type strain DSM 1086, a soil Gram-negative carboxydobacterium.</title>
        <authorList>
            <person name="Turrini P."/>
            <person name="Tescari M."/>
            <person name="Artuso I."/>
            <person name="Lugli G.A."/>
            <person name="Frangipani E."/>
            <person name="Ventura M."/>
            <person name="Visca P."/>
        </authorList>
    </citation>
    <scope>NUCLEOTIDE SEQUENCE [LARGE SCALE GENOMIC DNA]</scope>
    <source>
        <strain evidence="5 6">DSM 1086</strain>
    </source>
</reference>
<keyword evidence="6" id="KW-1185">Reference proteome</keyword>
<proteinExistence type="predicted"/>
<dbReference type="PANTHER" id="PTHR43712:SF2">
    <property type="entry name" value="O-METHYLTRANSFERASE CICE"/>
    <property type="match status" value="1"/>
</dbReference>
<evidence type="ECO:0000256" key="1">
    <source>
        <dbReference type="ARBA" id="ARBA00022603"/>
    </source>
</evidence>
<comment type="caution">
    <text evidence="5">The sequence shown here is derived from an EMBL/GenBank/DDBJ whole genome shotgun (WGS) entry which is preliminary data.</text>
</comment>
<dbReference type="EMBL" id="JACZEP010000001">
    <property type="protein sequence ID" value="MBE1203858.1"/>
    <property type="molecule type" value="Genomic_DNA"/>
</dbReference>
<dbReference type="InterPro" id="IPR001077">
    <property type="entry name" value="COMT_C"/>
</dbReference>
<evidence type="ECO:0000313" key="5">
    <source>
        <dbReference type="EMBL" id="MBE1203858.1"/>
    </source>
</evidence>
<organism evidence="5 6">
    <name type="scientific">Aminobacter carboxidus</name>
    <dbReference type="NCBI Taxonomy" id="376165"/>
    <lineage>
        <taxon>Bacteria</taxon>
        <taxon>Pseudomonadati</taxon>
        <taxon>Pseudomonadota</taxon>
        <taxon>Alphaproteobacteria</taxon>
        <taxon>Hyphomicrobiales</taxon>
        <taxon>Phyllobacteriaceae</taxon>
        <taxon>Aminobacter</taxon>
    </lineage>
</organism>
<dbReference type="PANTHER" id="PTHR43712">
    <property type="entry name" value="PUTATIVE (AFU_ORTHOLOGUE AFUA_4G14580)-RELATED"/>
    <property type="match status" value="1"/>
</dbReference>
<dbReference type="Pfam" id="PF00891">
    <property type="entry name" value="Methyltransf_2"/>
    <property type="match status" value="1"/>
</dbReference>
<gene>
    <name evidence="5" type="ORF">IHE39_06115</name>
</gene>
<dbReference type="SUPFAM" id="SSF53335">
    <property type="entry name" value="S-adenosyl-L-methionine-dependent methyltransferases"/>
    <property type="match status" value="1"/>
</dbReference>
<dbReference type="Gene3D" id="3.40.50.150">
    <property type="entry name" value="Vaccinia Virus protein VP39"/>
    <property type="match status" value="1"/>
</dbReference>
<dbReference type="InterPro" id="IPR029063">
    <property type="entry name" value="SAM-dependent_MTases_sf"/>
</dbReference>
<evidence type="ECO:0000259" key="4">
    <source>
        <dbReference type="Pfam" id="PF00891"/>
    </source>
</evidence>
<evidence type="ECO:0000313" key="6">
    <source>
        <dbReference type="Proteomes" id="UP000598227"/>
    </source>
</evidence>
<dbReference type="InterPro" id="IPR016461">
    <property type="entry name" value="COMT-like"/>
</dbReference>
<dbReference type="Proteomes" id="UP000598227">
    <property type="component" value="Unassembled WGS sequence"/>
</dbReference>
<protein>
    <recommendedName>
        <fullName evidence="4">O-methyltransferase C-terminal domain-containing protein</fullName>
    </recommendedName>
</protein>